<comment type="caution">
    <text evidence="1">The sequence shown here is derived from an EMBL/GenBank/DDBJ whole genome shotgun (WGS) entry which is preliminary data.</text>
</comment>
<organism evidence="1 2">
    <name type="scientific">Cryobacterium adonitolivorans</name>
    <dbReference type="NCBI Taxonomy" id="1259189"/>
    <lineage>
        <taxon>Bacteria</taxon>
        <taxon>Bacillati</taxon>
        <taxon>Actinomycetota</taxon>
        <taxon>Actinomycetes</taxon>
        <taxon>Micrococcales</taxon>
        <taxon>Microbacteriaceae</taxon>
        <taxon>Cryobacterium</taxon>
    </lineage>
</organism>
<accession>A0A4R8WD62</accession>
<evidence type="ECO:0000313" key="1">
    <source>
        <dbReference type="EMBL" id="TFC05522.1"/>
    </source>
</evidence>
<dbReference type="EMBL" id="SOFL01000008">
    <property type="protein sequence ID" value="TFC05522.1"/>
    <property type="molecule type" value="Genomic_DNA"/>
</dbReference>
<reference evidence="1 2" key="1">
    <citation type="submission" date="2019-03" db="EMBL/GenBank/DDBJ databases">
        <title>Genomics of glacier-inhabiting Cryobacterium strains.</title>
        <authorList>
            <person name="Liu Q."/>
            <person name="Xin Y.-H."/>
        </authorList>
    </citation>
    <scope>NUCLEOTIDE SEQUENCE [LARGE SCALE GENOMIC DNA]</scope>
    <source>
        <strain evidence="1 2">RHLS22-1</strain>
    </source>
</reference>
<dbReference type="AlphaFoldDB" id="A0A4R8WD62"/>
<name>A0A4R8WD62_9MICO</name>
<proteinExistence type="predicted"/>
<dbReference type="OrthoDB" id="2273115at2"/>
<sequence length="95" mass="9943">MGTDAGIQRAHPSPGHELQELCTRAGGEGATDISALDCTRSYLQEFERVLEISPDGATTTAALVEAYPASGRLIAAQLGPKVAKGEMTWGWASPT</sequence>
<dbReference type="RefSeq" id="WP_134452426.1">
    <property type="nucleotide sequence ID" value="NZ_SOFL01000008.1"/>
</dbReference>
<dbReference type="Proteomes" id="UP000297907">
    <property type="component" value="Unassembled WGS sequence"/>
</dbReference>
<keyword evidence="2" id="KW-1185">Reference proteome</keyword>
<evidence type="ECO:0000313" key="2">
    <source>
        <dbReference type="Proteomes" id="UP000297907"/>
    </source>
</evidence>
<gene>
    <name evidence="1" type="ORF">E3O42_02890</name>
</gene>
<protein>
    <submittedName>
        <fullName evidence="1">Uncharacterized protein</fullName>
    </submittedName>
</protein>